<evidence type="ECO:0000313" key="3">
    <source>
        <dbReference type="Proteomes" id="UP001159405"/>
    </source>
</evidence>
<keyword evidence="3" id="KW-1185">Reference proteome</keyword>
<feature type="region of interest" description="Disordered" evidence="1">
    <location>
        <begin position="197"/>
        <end position="219"/>
    </location>
</feature>
<sequence>MDSAKFDDKHEDTGLGLTFVSRPEEFLIEKSAKKHTSSPAHEEIVDSTKTEVSSSVILPDNVSLRPKIEEISSITNADIIVDSSNTRPRTLTAKGREYKCGLKRSAAIDNDRQFRSKLDTFKEQILSGKDPKEIKEDISALIKELDIVLQSFDQWIELSDDSDETHQATSKQAYLLDTWKAVHDTAVKEIDKLQNDAASITSQRSHRSRVSKGSGSSRSSCKETLLEFRAKRAALEETLKFSAVIAEQKQKLEQLKIQKELGEVTAQEQVYQKAMQEENCLQSPALPTETYDPISTFIASNNADEYTSTPGAPATTLFDTRTPVTKVTVTSSSTPLDVVSVSLNQGPQGSTNRISHSTTATTFSLRGQAPPVYTSPACTMSQIGLTPPRGFCGNFPAFVPSSYTAYSPAPQDYSVQLTDTLAKISQLQRLPQATPDVFKGDETDKTKFFLWENSFDSLIDSAPVTAQQKLHFLYQYLDGKAKKW</sequence>
<dbReference type="EMBL" id="CALNXK010000084">
    <property type="protein sequence ID" value="CAH3148533.1"/>
    <property type="molecule type" value="Genomic_DNA"/>
</dbReference>
<dbReference type="PANTHER" id="PTHR47331:SF5">
    <property type="entry name" value="RIBONUCLEASE H"/>
    <property type="match status" value="1"/>
</dbReference>
<dbReference type="PANTHER" id="PTHR47331">
    <property type="entry name" value="PHD-TYPE DOMAIN-CONTAINING PROTEIN"/>
    <property type="match status" value="1"/>
</dbReference>
<organism evidence="2 3">
    <name type="scientific">Porites lobata</name>
    <dbReference type="NCBI Taxonomy" id="104759"/>
    <lineage>
        <taxon>Eukaryota</taxon>
        <taxon>Metazoa</taxon>
        <taxon>Cnidaria</taxon>
        <taxon>Anthozoa</taxon>
        <taxon>Hexacorallia</taxon>
        <taxon>Scleractinia</taxon>
        <taxon>Fungiina</taxon>
        <taxon>Poritidae</taxon>
        <taxon>Porites</taxon>
    </lineage>
</organism>
<proteinExistence type="predicted"/>
<evidence type="ECO:0000313" key="2">
    <source>
        <dbReference type="EMBL" id="CAH3148533.1"/>
    </source>
</evidence>
<reference evidence="2 3" key="1">
    <citation type="submission" date="2022-05" db="EMBL/GenBank/DDBJ databases">
        <authorList>
            <consortium name="Genoscope - CEA"/>
            <person name="William W."/>
        </authorList>
    </citation>
    <scope>NUCLEOTIDE SEQUENCE [LARGE SCALE GENOMIC DNA]</scope>
</reference>
<protein>
    <submittedName>
        <fullName evidence="2">Uncharacterized protein</fullName>
    </submittedName>
</protein>
<accession>A0ABN8PQ11</accession>
<name>A0ABN8PQ11_9CNID</name>
<gene>
    <name evidence="2" type="ORF">PLOB_00046694</name>
</gene>
<comment type="caution">
    <text evidence="2">The sequence shown here is derived from an EMBL/GenBank/DDBJ whole genome shotgun (WGS) entry which is preliminary data.</text>
</comment>
<evidence type="ECO:0000256" key="1">
    <source>
        <dbReference type="SAM" id="MobiDB-lite"/>
    </source>
</evidence>
<dbReference type="Proteomes" id="UP001159405">
    <property type="component" value="Unassembled WGS sequence"/>
</dbReference>